<feature type="signal peptide" evidence="1">
    <location>
        <begin position="1"/>
        <end position="21"/>
    </location>
</feature>
<gene>
    <name evidence="2" type="ORF">ABK249_31500</name>
</gene>
<name>A0ABV0MD93_9HYPH</name>
<dbReference type="Gene3D" id="2.40.50.90">
    <property type="match status" value="1"/>
</dbReference>
<feature type="chain" id="PRO_5046631794" evidence="1">
    <location>
        <begin position="22"/>
        <end position="176"/>
    </location>
</feature>
<evidence type="ECO:0000313" key="2">
    <source>
        <dbReference type="EMBL" id="MEQ1409431.1"/>
    </source>
</evidence>
<proteinExistence type="predicted"/>
<evidence type="ECO:0000256" key="1">
    <source>
        <dbReference type="SAM" id="SignalP"/>
    </source>
</evidence>
<organism evidence="2 3">
    <name type="scientific">Neorhizobium phenanthreniclasticum</name>
    <dbReference type="NCBI Taxonomy" id="3157917"/>
    <lineage>
        <taxon>Bacteria</taxon>
        <taxon>Pseudomonadati</taxon>
        <taxon>Pseudomonadota</taxon>
        <taxon>Alphaproteobacteria</taxon>
        <taxon>Hyphomicrobiales</taxon>
        <taxon>Rhizobiaceae</taxon>
        <taxon>Rhizobium/Agrobacterium group</taxon>
        <taxon>Neorhizobium</taxon>
    </lineage>
</organism>
<evidence type="ECO:0000313" key="3">
    <source>
        <dbReference type="Proteomes" id="UP001496627"/>
    </source>
</evidence>
<dbReference type="Proteomes" id="UP001496627">
    <property type="component" value="Unassembled WGS sequence"/>
</dbReference>
<dbReference type="SUPFAM" id="SSF50199">
    <property type="entry name" value="Staphylococcal nuclease"/>
    <property type="match status" value="1"/>
</dbReference>
<accession>A0ABV0MD93</accession>
<keyword evidence="3" id="KW-1185">Reference proteome</keyword>
<protein>
    <submittedName>
        <fullName evidence="2">Thermonuclease family protein</fullName>
    </submittedName>
</protein>
<reference evidence="2 3" key="1">
    <citation type="submission" date="2024-05" db="EMBL/GenBank/DDBJ databases">
        <title>Neorhizobium sp. Rsf11, a plant growth promoting and heavy metal resistant PAH-degrader.</title>
        <authorList>
            <person name="Golubev S.N."/>
            <person name="Muratova A.Y."/>
            <person name="Markelova M.I."/>
        </authorList>
    </citation>
    <scope>NUCLEOTIDE SEQUENCE [LARGE SCALE GENOMIC DNA]</scope>
    <source>
        <strain evidence="2 3">Rsf11</strain>
    </source>
</reference>
<comment type="caution">
    <text evidence="2">The sequence shown here is derived from an EMBL/GenBank/DDBJ whole genome shotgun (WGS) entry which is preliminary data.</text>
</comment>
<dbReference type="InterPro" id="IPR035437">
    <property type="entry name" value="SNase_OB-fold_sf"/>
</dbReference>
<sequence>MKCARLLAPLAICTVTVSAQAADYVALGAGVTLETGDSWIDHGERYRLYGVQSCLRGTYFTDRSGGRQDCGEASIAVLAAFIKDIGPQCAPVAVDGETRFVLCYGTVGSERLDLATALITEGYAFAALDAKGLPVHAPYAVAEQQARARKAGLWQFPDVQHPSLLLSRLARQREGQ</sequence>
<dbReference type="EMBL" id="JBEAAL010000044">
    <property type="protein sequence ID" value="MEQ1409431.1"/>
    <property type="molecule type" value="Genomic_DNA"/>
</dbReference>
<dbReference type="RefSeq" id="WP_210058790.1">
    <property type="nucleotide sequence ID" value="NZ_JBEAAL010000044.1"/>
</dbReference>
<keyword evidence="1" id="KW-0732">Signal</keyword>